<gene>
    <name evidence="1" type="ORF">IAB60_13170</name>
</gene>
<accession>A0A9D1GKW7</accession>
<reference evidence="1" key="2">
    <citation type="journal article" date="2021" name="PeerJ">
        <title>Extensive microbial diversity within the chicken gut microbiome revealed by metagenomics and culture.</title>
        <authorList>
            <person name="Gilroy R."/>
            <person name="Ravi A."/>
            <person name="Getino M."/>
            <person name="Pursley I."/>
            <person name="Horton D.L."/>
            <person name="Alikhan N.F."/>
            <person name="Baker D."/>
            <person name="Gharbi K."/>
            <person name="Hall N."/>
            <person name="Watson M."/>
            <person name="Adriaenssens E.M."/>
            <person name="Foster-Nyarko E."/>
            <person name="Jarju S."/>
            <person name="Secka A."/>
            <person name="Antonio M."/>
            <person name="Oren A."/>
            <person name="Chaudhuri R.R."/>
            <person name="La Ragione R."/>
            <person name="Hildebrand F."/>
            <person name="Pallen M.J."/>
        </authorList>
    </citation>
    <scope>NUCLEOTIDE SEQUENCE</scope>
    <source>
        <strain evidence="1">CHK123-3438</strain>
    </source>
</reference>
<evidence type="ECO:0008006" key="3">
    <source>
        <dbReference type="Google" id="ProtNLM"/>
    </source>
</evidence>
<comment type="caution">
    <text evidence="1">The sequence shown here is derived from an EMBL/GenBank/DDBJ whole genome shotgun (WGS) entry which is preliminary data.</text>
</comment>
<evidence type="ECO:0000313" key="1">
    <source>
        <dbReference type="EMBL" id="HIT43022.1"/>
    </source>
</evidence>
<dbReference type="AlphaFoldDB" id="A0A9D1GKW7"/>
<dbReference type="EMBL" id="DVKS01000219">
    <property type="protein sequence ID" value="HIT43022.1"/>
    <property type="molecule type" value="Genomic_DNA"/>
</dbReference>
<sequence length="85" mass="9625">MSYSMSADHYNDPYGYFILGSASCAGCTRATGLCLNILGIPYEHVNENQYSHQWCRVNVNGTYWITDAYGLYCGPEPAPYTHPWF</sequence>
<dbReference type="Proteomes" id="UP000886860">
    <property type="component" value="Unassembled WGS sequence"/>
</dbReference>
<reference evidence="1" key="1">
    <citation type="submission" date="2020-10" db="EMBL/GenBank/DDBJ databases">
        <authorList>
            <person name="Gilroy R."/>
        </authorList>
    </citation>
    <scope>NUCLEOTIDE SEQUENCE</scope>
    <source>
        <strain evidence="1">CHK123-3438</strain>
    </source>
</reference>
<organism evidence="1 2">
    <name type="scientific">Candidatus Caccovicinus merdipullorum</name>
    <dbReference type="NCBI Taxonomy" id="2840724"/>
    <lineage>
        <taxon>Bacteria</taxon>
        <taxon>Bacillati</taxon>
        <taxon>Bacillota</taxon>
        <taxon>Clostridia</taxon>
        <taxon>Eubacteriales</taxon>
        <taxon>Candidatus Caccovicinus</taxon>
    </lineage>
</organism>
<protein>
    <recommendedName>
        <fullName evidence="3">Transglutaminase-like domain-containing protein</fullName>
    </recommendedName>
</protein>
<proteinExistence type="predicted"/>
<evidence type="ECO:0000313" key="2">
    <source>
        <dbReference type="Proteomes" id="UP000886860"/>
    </source>
</evidence>
<name>A0A9D1GKW7_9FIRM</name>